<name>A0A1J5Q6G9_9ZZZZ</name>
<evidence type="ECO:0008006" key="2">
    <source>
        <dbReference type="Google" id="ProtNLM"/>
    </source>
</evidence>
<proteinExistence type="predicted"/>
<organism evidence="1">
    <name type="scientific">mine drainage metagenome</name>
    <dbReference type="NCBI Taxonomy" id="410659"/>
    <lineage>
        <taxon>unclassified sequences</taxon>
        <taxon>metagenomes</taxon>
        <taxon>ecological metagenomes</taxon>
    </lineage>
</organism>
<dbReference type="EMBL" id="MLJW01001336">
    <property type="protein sequence ID" value="OIQ78786.1"/>
    <property type="molecule type" value="Genomic_DNA"/>
</dbReference>
<reference evidence="1" key="1">
    <citation type="submission" date="2016-10" db="EMBL/GenBank/DDBJ databases">
        <title>Sequence of Gallionella enrichment culture.</title>
        <authorList>
            <person name="Poehlein A."/>
            <person name="Muehling M."/>
            <person name="Daniel R."/>
        </authorList>
    </citation>
    <scope>NUCLEOTIDE SEQUENCE</scope>
</reference>
<comment type="caution">
    <text evidence="1">The sequence shown here is derived from an EMBL/GenBank/DDBJ whole genome shotgun (WGS) entry which is preliminary data.</text>
</comment>
<protein>
    <recommendedName>
        <fullName evidence="2">P-type conjugative transfer protein TrbJ</fullName>
    </recommendedName>
</protein>
<evidence type="ECO:0000313" key="1">
    <source>
        <dbReference type="EMBL" id="OIQ78786.1"/>
    </source>
</evidence>
<sequence length="236" mass="25588">MKKLALVLMCVGLAGIALAGTVAGNGGATEVTQLLNQAQLVLQYEQQVQGYVRQGLQLQYEFAAIQQNPFSLLGSDVGGIINDLGKIMSGANQIAGGMAQIDSNFATKFQSPTAATYSYNMKNWHDTSTKSLDDAMSAIGRHRADYASDTAAIQAVYDASKTNLGERAALDTLRDMNYLQLQQSRKLGEMLASQAEASNTYMALQNQKEQLKIDTTTVHFQPLPITPDSAYHNPKF</sequence>
<dbReference type="AlphaFoldDB" id="A0A1J5Q6G9"/>
<gene>
    <name evidence="1" type="ORF">GALL_395080</name>
</gene>
<accession>A0A1J5Q6G9</accession>